<name>A0ACC2CY60_DIPCM</name>
<sequence>MAAVEGASYWCYQCSRSVRPNAGGEVLCPVCSGGFLEEIETPAPTENLFPPFGIGAPFGQTVYFGGDSDPAGGVDSGTAGAGGAIPQPMAHGFVDSGTAGAGGARSQPRVHRFAGFAPNSRNLPAGGNPGILQFLEAMSAFLQQVQPQPFGGESVADHEGRTQATESGLFNPTLVMQGTLHNFLGGGGNVEISFDNGTGVGPRLLPGNIGDYFFGPGLQQLIQHLAENDPNRYGTPPASKSAIESMPTISISEEHLGTDYALCAVCKDEFDLGAEVRQMPCKHMYHADCILPWLTQHNSCPVCRFELPTDDPEYDQSHGTQTSPPPPPQSVAGVDENGEAAGDAGNRGFRIWGSGLTIGRPPTEAGTEQTDLDAGDRSHSALPTDVAAQDGGSGGGSRRISFQLPWPFRFNNSASSSPAVGHSGTSVSGEGNQGERHPSAGSSPLPQMAGRRGADGDDSAEPQQEELD</sequence>
<dbReference type="Proteomes" id="UP001162992">
    <property type="component" value="Chromosome 8"/>
</dbReference>
<evidence type="ECO:0000313" key="1">
    <source>
        <dbReference type="EMBL" id="KAJ7546990.1"/>
    </source>
</evidence>
<comment type="caution">
    <text evidence="1">The sequence shown here is derived from an EMBL/GenBank/DDBJ whole genome shotgun (WGS) entry which is preliminary data.</text>
</comment>
<protein>
    <submittedName>
        <fullName evidence="1">Uncharacterized protein</fullName>
    </submittedName>
</protein>
<proteinExistence type="predicted"/>
<keyword evidence="2" id="KW-1185">Reference proteome</keyword>
<dbReference type="EMBL" id="CM055099">
    <property type="protein sequence ID" value="KAJ7546990.1"/>
    <property type="molecule type" value="Genomic_DNA"/>
</dbReference>
<reference evidence="2" key="1">
    <citation type="journal article" date="2024" name="Proc. Natl. Acad. Sci. U.S.A.">
        <title>Extraordinary preservation of gene collinearity over three hundred million years revealed in homosporous lycophytes.</title>
        <authorList>
            <person name="Li C."/>
            <person name="Wickell D."/>
            <person name="Kuo L.Y."/>
            <person name="Chen X."/>
            <person name="Nie B."/>
            <person name="Liao X."/>
            <person name="Peng D."/>
            <person name="Ji J."/>
            <person name="Jenkins J."/>
            <person name="Williams M."/>
            <person name="Shu S."/>
            <person name="Plott C."/>
            <person name="Barry K."/>
            <person name="Rajasekar S."/>
            <person name="Grimwood J."/>
            <person name="Han X."/>
            <person name="Sun S."/>
            <person name="Hou Z."/>
            <person name="He W."/>
            <person name="Dai G."/>
            <person name="Sun C."/>
            <person name="Schmutz J."/>
            <person name="Leebens-Mack J.H."/>
            <person name="Li F.W."/>
            <person name="Wang L."/>
        </authorList>
    </citation>
    <scope>NUCLEOTIDE SEQUENCE [LARGE SCALE GENOMIC DNA]</scope>
    <source>
        <strain evidence="2">cv. PW_Plant_1</strain>
    </source>
</reference>
<gene>
    <name evidence="1" type="ORF">O6H91_08G064100</name>
</gene>
<organism evidence="1 2">
    <name type="scientific">Diphasiastrum complanatum</name>
    <name type="common">Issler's clubmoss</name>
    <name type="synonym">Lycopodium complanatum</name>
    <dbReference type="NCBI Taxonomy" id="34168"/>
    <lineage>
        <taxon>Eukaryota</taxon>
        <taxon>Viridiplantae</taxon>
        <taxon>Streptophyta</taxon>
        <taxon>Embryophyta</taxon>
        <taxon>Tracheophyta</taxon>
        <taxon>Lycopodiopsida</taxon>
        <taxon>Lycopodiales</taxon>
        <taxon>Lycopodiaceae</taxon>
        <taxon>Lycopodioideae</taxon>
        <taxon>Diphasiastrum</taxon>
    </lineage>
</organism>
<evidence type="ECO:0000313" key="2">
    <source>
        <dbReference type="Proteomes" id="UP001162992"/>
    </source>
</evidence>
<accession>A0ACC2CY60</accession>